<evidence type="ECO:0000256" key="3">
    <source>
        <dbReference type="PIRSR" id="PIRSR605511-2"/>
    </source>
</evidence>
<evidence type="ECO:0000256" key="2">
    <source>
        <dbReference type="PIRSR" id="PIRSR605511-1"/>
    </source>
</evidence>
<dbReference type="PRINTS" id="PR01790">
    <property type="entry name" value="SMP30FAMILY"/>
</dbReference>
<accession>A0A518HAM6</accession>
<feature type="active site" description="Proton donor/acceptor" evidence="2">
    <location>
        <position position="223"/>
    </location>
</feature>
<dbReference type="InterPro" id="IPR051262">
    <property type="entry name" value="SMP-30/CGR1_Lactonase"/>
</dbReference>
<dbReference type="Pfam" id="PF08450">
    <property type="entry name" value="SGL"/>
    <property type="match status" value="1"/>
</dbReference>
<organism evidence="5 6">
    <name type="scientific">Tautonia plasticadhaerens</name>
    <dbReference type="NCBI Taxonomy" id="2527974"/>
    <lineage>
        <taxon>Bacteria</taxon>
        <taxon>Pseudomonadati</taxon>
        <taxon>Planctomycetota</taxon>
        <taxon>Planctomycetia</taxon>
        <taxon>Isosphaerales</taxon>
        <taxon>Isosphaeraceae</taxon>
        <taxon>Tautonia</taxon>
    </lineage>
</organism>
<dbReference type="PANTHER" id="PTHR47572:SF4">
    <property type="entry name" value="LACTONASE DRP35"/>
    <property type="match status" value="1"/>
</dbReference>
<dbReference type="KEGG" id="tpla:ElP_58510"/>
<dbReference type="InterPro" id="IPR013658">
    <property type="entry name" value="SGL"/>
</dbReference>
<feature type="binding site" evidence="3">
    <location>
        <position position="171"/>
    </location>
    <ligand>
        <name>a divalent metal cation</name>
        <dbReference type="ChEBI" id="CHEBI:60240"/>
    </ligand>
</feature>
<dbReference type="Proteomes" id="UP000317835">
    <property type="component" value="Chromosome"/>
</dbReference>
<dbReference type="RefSeq" id="WP_145276017.1">
    <property type="nucleotide sequence ID" value="NZ_CP036426.1"/>
</dbReference>
<proteinExistence type="predicted"/>
<keyword evidence="3" id="KW-0479">Metal-binding</keyword>
<feature type="binding site" evidence="3">
    <location>
        <position position="223"/>
    </location>
    <ligand>
        <name>a divalent metal cation</name>
        <dbReference type="ChEBI" id="CHEBI:60240"/>
    </ligand>
</feature>
<reference evidence="5 6" key="1">
    <citation type="submission" date="2019-02" db="EMBL/GenBank/DDBJ databases">
        <title>Deep-cultivation of Planctomycetes and their phenomic and genomic characterization uncovers novel biology.</title>
        <authorList>
            <person name="Wiegand S."/>
            <person name="Jogler M."/>
            <person name="Boedeker C."/>
            <person name="Pinto D."/>
            <person name="Vollmers J."/>
            <person name="Rivas-Marin E."/>
            <person name="Kohn T."/>
            <person name="Peeters S.H."/>
            <person name="Heuer A."/>
            <person name="Rast P."/>
            <person name="Oberbeckmann S."/>
            <person name="Bunk B."/>
            <person name="Jeske O."/>
            <person name="Meyerdierks A."/>
            <person name="Storesund J.E."/>
            <person name="Kallscheuer N."/>
            <person name="Luecker S."/>
            <person name="Lage O.M."/>
            <person name="Pohl T."/>
            <person name="Merkel B.J."/>
            <person name="Hornburger P."/>
            <person name="Mueller R.-W."/>
            <person name="Bruemmer F."/>
            <person name="Labrenz M."/>
            <person name="Spormann A.M."/>
            <person name="Op den Camp H."/>
            <person name="Overmann J."/>
            <person name="Amann R."/>
            <person name="Jetten M.S.M."/>
            <person name="Mascher T."/>
            <person name="Medema M.H."/>
            <person name="Devos D.P."/>
            <person name="Kaster A.-K."/>
            <person name="Ovreas L."/>
            <person name="Rohde M."/>
            <person name="Galperin M.Y."/>
            <person name="Jogler C."/>
        </authorList>
    </citation>
    <scope>NUCLEOTIDE SEQUENCE [LARGE SCALE GENOMIC DNA]</scope>
    <source>
        <strain evidence="5 6">ElP</strain>
    </source>
</reference>
<comment type="cofactor">
    <cofactor evidence="3">
        <name>Zn(2+)</name>
        <dbReference type="ChEBI" id="CHEBI:29105"/>
    </cofactor>
    <text evidence="3">Binds 1 divalent metal cation per subunit.</text>
</comment>
<feature type="binding site" evidence="3">
    <location>
        <position position="31"/>
    </location>
    <ligand>
        <name>a divalent metal cation</name>
        <dbReference type="ChEBI" id="CHEBI:60240"/>
    </ligand>
</feature>
<dbReference type="SUPFAM" id="SSF63829">
    <property type="entry name" value="Calcium-dependent phosphotriesterase"/>
    <property type="match status" value="1"/>
</dbReference>
<name>A0A518HAM6_9BACT</name>
<gene>
    <name evidence="5" type="primary">gnl_5</name>
    <name evidence="5" type="ORF">ElP_58510</name>
</gene>
<dbReference type="GO" id="GO:0004341">
    <property type="term" value="F:gluconolactonase activity"/>
    <property type="evidence" value="ECO:0007669"/>
    <property type="project" value="UniProtKB-EC"/>
</dbReference>
<protein>
    <submittedName>
        <fullName evidence="5">Gluconolactonase</fullName>
        <ecNumber evidence="5">3.1.1.17</ecNumber>
    </submittedName>
</protein>
<feature type="binding site" evidence="3">
    <location>
        <position position="118"/>
    </location>
    <ligand>
        <name>substrate</name>
    </ligand>
</feature>
<dbReference type="PANTHER" id="PTHR47572">
    <property type="entry name" value="LIPOPROTEIN-RELATED"/>
    <property type="match status" value="1"/>
</dbReference>
<keyword evidence="1 5" id="KW-0378">Hydrolase</keyword>
<evidence type="ECO:0000259" key="4">
    <source>
        <dbReference type="Pfam" id="PF08450"/>
    </source>
</evidence>
<keyword evidence="3" id="KW-0862">Zinc</keyword>
<dbReference type="Gene3D" id="2.120.10.30">
    <property type="entry name" value="TolB, C-terminal domain"/>
    <property type="match status" value="1"/>
</dbReference>
<dbReference type="EMBL" id="CP036426">
    <property type="protein sequence ID" value="QDV37904.1"/>
    <property type="molecule type" value="Genomic_DNA"/>
</dbReference>
<dbReference type="OrthoDB" id="272794at2"/>
<dbReference type="InterPro" id="IPR011042">
    <property type="entry name" value="6-blade_b-propeller_TolB-like"/>
</dbReference>
<feature type="domain" description="SMP-30/Gluconolactonase/LRE-like region" evidence="4">
    <location>
        <begin position="29"/>
        <end position="277"/>
    </location>
</feature>
<keyword evidence="6" id="KW-1185">Reference proteome</keyword>
<sequence>MPRAALLRDDGLSALVDGPLETVASGFEFTEGPLWLPDGSLIWQDIAAECSYRLPPGGGPAELLRDRNGAANGQTFGPDGKIYFAEQNGRRVSRMDPDGSGVEAVVEAFEGRRLNSPNDVVARPDGTLYFTDPPYGVPSPDQKELPYQAVFAMTTAGDLRLVVHEGFEKPNGLAFAPDGATLYVCDTAKYHVRAFELDESGAVLPGSDRVFATMDPGEQGGPDGLKVDREGRLYVAVAQGIWVYRPDGALLGIIATPKRPSNLNWWGREGDALAITAVDAVHRVALKVRGLVPPFLPA</sequence>
<dbReference type="AlphaFoldDB" id="A0A518HAM6"/>
<dbReference type="GO" id="GO:0046872">
    <property type="term" value="F:metal ion binding"/>
    <property type="evidence" value="ECO:0007669"/>
    <property type="project" value="UniProtKB-KW"/>
</dbReference>
<evidence type="ECO:0000313" key="5">
    <source>
        <dbReference type="EMBL" id="QDV37904.1"/>
    </source>
</evidence>
<evidence type="ECO:0000256" key="1">
    <source>
        <dbReference type="ARBA" id="ARBA00022801"/>
    </source>
</evidence>
<dbReference type="EC" id="3.1.1.17" evidence="5"/>
<evidence type="ECO:0000313" key="6">
    <source>
        <dbReference type="Proteomes" id="UP000317835"/>
    </source>
</evidence>
<dbReference type="InterPro" id="IPR005511">
    <property type="entry name" value="SMP-30"/>
</dbReference>